<dbReference type="SUPFAM" id="SSF54427">
    <property type="entry name" value="NTF2-like"/>
    <property type="match status" value="1"/>
</dbReference>
<evidence type="ECO:0000313" key="1">
    <source>
        <dbReference type="EMBL" id="MCW3483706.1"/>
    </source>
</evidence>
<sequence>MDLTTSATQTIIRFQDRIQDWFRGTVTKNAENEQAILADFDPAFHMIGINGGSQTLTTLAAWLPVAYGSRPGVTVTIKDFVVHYEQPGMVLIGYEEVQELESGVNRRVGTALFVPGPDGNAKWRYLQETVLPA</sequence>
<organism evidence="1 2">
    <name type="scientific">Chitinophaga nivalis</name>
    <dbReference type="NCBI Taxonomy" id="2991709"/>
    <lineage>
        <taxon>Bacteria</taxon>
        <taxon>Pseudomonadati</taxon>
        <taxon>Bacteroidota</taxon>
        <taxon>Chitinophagia</taxon>
        <taxon>Chitinophagales</taxon>
        <taxon>Chitinophagaceae</taxon>
        <taxon>Chitinophaga</taxon>
    </lineage>
</organism>
<comment type="caution">
    <text evidence="1">The sequence shown here is derived from an EMBL/GenBank/DDBJ whole genome shotgun (WGS) entry which is preliminary data.</text>
</comment>
<keyword evidence="2" id="KW-1185">Reference proteome</keyword>
<protein>
    <recommendedName>
        <fullName evidence="3">DUF4440 domain-containing protein</fullName>
    </recommendedName>
</protein>
<evidence type="ECO:0000313" key="2">
    <source>
        <dbReference type="Proteomes" id="UP001207742"/>
    </source>
</evidence>
<dbReference type="RefSeq" id="WP_264729225.1">
    <property type="nucleotide sequence ID" value="NZ_JAPDNR010000001.1"/>
</dbReference>
<proteinExistence type="predicted"/>
<reference evidence="1 2" key="1">
    <citation type="submission" date="2022-10" db="EMBL/GenBank/DDBJ databases">
        <title>Chitinophaga nivalis PC15 sp. nov., isolated from Pyeongchang county, South Korea.</title>
        <authorList>
            <person name="Trinh H.N."/>
        </authorList>
    </citation>
    <scope>NUCLEOTIDE SEQUENCE [LARGE SCALE GENOMIC DNA]</scope>
    <source>
        <strain evidence="1 2">PC14</strain>
    </source>
</reference>
<accession>A0ABT3IIC5</accession>
<evidence type="ECO:0008006" key="3">
    <source>
        <dbReference type="Google" id="ProtNLM"/>
    </source>
</evidence>
<dbReference type="InterPro" id="IPR032710">
    <property type="entry name" value="NTF2-like_dom_sf"/>
</dbReference>
<dbReference type="EMBL" id="JAPDNS010000001">
    <property type="protein sequence ID" value="MCW3483706.1"/>
    <property type="molecule type" value="Genomic_DNA"/>
</dbReference>
<dbReference type="Proteomes" id="UP001207742">
    <property type="component" value="Unassembled WGS sequence"/>
</dbReference>
<dbReference type="Gene3D" id="3.10.450.50">
    <property type="match status" value="1"/>
</dbReference>
<gene>
    <name evidence="1" type="ORF">OL497_07375</name>
</gene>
<name>A0ABT3IIC5_9BACT</name>